<keyword evidence="3" id="KW-1185">Reference proteome</keyword>
<evidence type="ECO:0000313" key="2">
    <source>
        <dbReference type="EMBL" id="OJF15322.1"/>
    </source>
</evidence>
<gene>
    <name evidence="2" type="ORF">BG844_05095</name>
</gene>
<evidence type="ECO:0000313" key="3">
    <source>
        <dbReference type="Proteomes" id="UP000182486"/>
    </source>
</evidence>
<dbReference type="Gene3D" id="2.120.10.30">
    <property type="entry name" value="TolB, C-terminal domain"/>
    <property type="match status" value="1"/>
</dbReference>
<proteinExistence type="predicted"/>
<dbReference type="SUPFAM" id="SSF101898">
    <property type="entry name" value="NHL repeat"/>
    <property type="match status" value="1"/>
</dbReference>
<dbReference type="AlphaFoldDB" id="A0A1K0GDL3"/>
<reference evidence="2 3" key="1">
    <citation type="submission" date="2016-09" db="EMBL/GenBank/DDBJ databases">
        <title>Couchioplanes caeruleus draft genome sequence.</title>
        <authorList>
            <person name="Sheehan J."/>
            <person name="Caffrey P."/>
        </authorList>
    </citation>
    <scope>NUCLEOTIDE SEQUENCE [LARGE SCALE GENOMIC DNA]</scope>
    <source>
        <strain evidence="2 3">DSM 43634</strain>
    </source>
</reference>
<protein>
    <submittedName>
        <fullName evidence="2">Superoxide dismutase</fullName>
    </submittedName>
</protein>
<sequence>MTPVSRLALAIVALTTLAVTAAPSAPASAVPAGTHHSGGPTASHGGFAPDVIRLPDGFQPEGIAIGKLPYAYFGSRVDGDIYRASLLTGRAKVISQGPGTPSLGLKLDGRGRLFVAGGRGGDARVLTASGRVLRSYTLQTDPAFINDVVLTGRAAWYTDSANPVLFKLPLGRHGAPPSQAVRVPISGDMVYTTGNNANGITATPDGRGLIVVQSNTGKLFRTTYAGVTTEIDLGGESVEFGDGMWLRGRTLYVVQNRLHTITKIELDKRATKGTVVSRTTSPKFDVPTTIAEYGKRFYLPNARFTTEPTPTTPYTAVAIRRP</sequence>
<name>A0A1K0GDL3_9ACTN</name>
<feature type="signal peptide" evidence="1">
    <location>
        <begin position="1"/>
        <end position="21"/>
    </location>
</feature>
<dbReference type="InterPro" id="IPR011042">
    <property type="entry name" value="6-blade_b-propeller_TolB-like"/>
</dbReference>
<feature type="chain" id="PRO_5039268135" evidence="1">
    <location>
        <begin position="22"/>
        <end position="322"/>
    </location>
</feature>
<organism evidence="2 3">
    <name type="scientific">Couchioplanes caeruleus subsp. caeruleus</name>
    <dbReference type="NCBI Taxonomy" id="56427"/>
    <lineage>
        <taxon>Bacteria</taxon>
        <taxon>Bacillati</taxon>
        <taxon>Actinomycetota</taxon>
        <taxon>Actinomycetes</taxon>
        <taxon>Micromonosporales</taxon>
        <taxon>Micromonosporaceae</taxon>
        <taxon>Couchioplanes</taxon>
    </lineage>
</organism>
<accession>A0A1K0GDL3</accession>
<evidence type="ECO:0000256" key="1">
    <source>
        <dbReference type="SAM" id="SignalP"/>
    </source>
</evidence>
<dbReference type="Proteomes" id="UP000182486">
    <property type="component" value="Unassembled WGS sequence"/>
</dbReference>
<comment type="caution">
    <text evidence="2">The sequence shown here is derived from an EMBL/GenBank/DDBJ whole genome shotgun (WGS) entry which is preliminary data.</text>
</comment>
<keyword evidence="1" id="KW-0732">Signal</keyword>
<dbReference type="EMBL" id="MEIA01000058">
    <property type="protein sequence ID" value="OJF15322.1"/>
    <property type="molecule type" value="Genomic_DNA"/>
</dbReference>